<organism evidence="2 3">
    <name type="scientific">Planktosalinus lacus</name>
    <dbReference type="NCBI Taxonomy" id="1526573"/>
    <lineage>
        <taxon>Bacteria</taxon>
        <taxon>Pseudomonadati</taxon>
        <taxon>Bacteroidota</taxon>
        <taxon>Flavobacteriia</taxon>
        <taxon>Flavobacteriales</taxon>
        <taxon>Flavobacteriaceae</taxon>
        <taxon>Planktosalinus</taxon>
    </lineage>
</organism>
<sequence length="256" mass="28923">MLLNYKSSSFYYTRQGNGNTLVLLHGFLENQTMWDPFISQLSNNHTVITIDLPGHGKSDCLGYIHTMELMAQVVQAVLLKENISRAKFIGHSMGGYVALAFAEIFPENCTAIVLLNSTPKADSAERKENRDRTIALVKKHKNVFLSMAITNLFAEQNKEKFAHEIEVLKKDALKMKTQGIIAALEGMKIRKNRSHFLKKFDKIKIIIAGSLDPIMPVSELKTIAETTNSRLIILNGGHMSTIENRPEMLNYMHFIE</sequence>
<gene>
    <name evidence="2" type="ORF">GCM10011312_02480</name>
</gene>
<evidence type="ECO:0000313" key="3">
    <source>
        <dbReference type="Proteomes" id="UP000652231"/>
    </source>
</evidence>
<keyword evidence="2" id="KW-0378">Hydrolase</keyword>
<dbReference type="InterPro" id="IPR000073">
    <property type="entry name" value="AB_hydrolase_1"/>
</dbReference>
<keyword evidence="3" id="KW-1185">Reference proteome</keyword>
<comment type="caution">
    <text evidence="2">The sequence shown here is derived from an EMBL/GenBank/DDBJ whole genome shotgun (WGS) entry which is preliminary data.</text>
</comment>
<reference evidence="2" key="1">
    <citation type="journal article" date="2014" name="Int. J. Syst. Evol. Microbiol.">
        <title>Complete genome sequence of Corynebacterium casei LMG S-19264T (=DSM 44701T), isolated from a smear-ripened cheese.</title>
        <authorList>
            <consortium name="US DOE Joint Genome Institute (JGI-PGF)"/>
            <person name="Walter F."/>
            <person name="Albersmeier A."/>
            <person name="Kalinowski J."/>
            <person name="Ruckert C."/>
        </authorList>
    </citation>
    <scope>NUCLEOTIDE SEQUENCE</scope>
    <source>
        <strain evidence="2">CGMCC 1.12924</strain>
    </source>
</reference>
<dbReference type="InterPro" id="IPR050266">
    <property type="entry name" value="AB_hydrolase_sf"/>
</dbReference>
<dbReference type="SUPFAM" id="SSF53474">
    <property type="entry name" value="alpha/beta-Hydrolases"/>
    <property type="match status" value="1"/>
</dbReference>
<proteinExistence type="predicted"/>
<dbReference type="Pfam" id="PF00561">
    <property type="entry name" value="Abhydrolase_1"/>
    <property type="match status" value="1"/>
</dbReference>
<dbReference type="RefSeq" id="WP_188438660.1">
    <property type="nucleotide sequence ID" value="NZ_BMGK01000001.1"/>
</dbReference>
<dbReference type="Gene3D" id="3.40.50.1820">
    <property type="entry name" value="alpha/beta hydrolase"/>
    <property type="match status" value="1"/>
</dbReference>
<dbReference type="Proteomes" id="UP000652231">
    <property type="component" value="Unassembled WGS sequence"/>
</dbReference>
<dbReference type="PANTHER" id="PTHR43798">
    <property type="entry name" value="MONOACYLGLYCEROL LIPASE"/>
    <property type="match status" value="1"/>
</dbReference>
<evidence type="ECO:0000313" key="2">
    <source>
        <dbReference type="EMBL" id="GGD81615.1"/>
    </source>
</evidence>
<feature type="domain" description="AB hydrolase-1" evidence="1">
    <location>
        <begin position="20"/>
        <end position="244"/>
    </location>
</feature>
<dbReference type="EMBL" id="BMGK01000001">
    <property type="protein sequence ID" value="GGD81615.1"/>
    <property type="molecule type" value="Genomic_DNA"/>
</dbReference>
<protein>
    <submittedName>
        <fullName evidence="2">Alpha/beta hydrolase</fullName>
    </submittedName>
</protein>
<accession>A0A8J2V811</accession>
<dbReference type="PRINTS" id="PR00111">
    <property type="entry name" value="ABHYDROLASE"/>
</dbReference>
<dbReference type="InterPro" id="IPR029058">
    <property type="entry name" value="AB_hydrolase_fold"/>
</dbReference>
<dbReference type="GO" id="GO:0016787">
    <property type="term" value="F:hydrolase activity"/>
    <property type="evidence" value="ECO:0007669"/>
    <property type="project" value="UniProtKB-KW"/>
</dbReference>
<reference evidence="2" key="2">
    <citation type="submission" date="2020-09" db="EMBL/GenBank/DDBJ databases">
        <authorList>
            <person name="Sun Q."/>
            <person name="Zhou Y."/>
        </authorList>
    </citation>
    <scope>NUCLEOTIDE SEQUENCE</scope>
    <source>
        <strain evidence="2">CGMCC 1.12924</strain>
    </source>
</reference>
<dbReference type="AlphaFoldDB" id="A0A8J2V811"/>
<evidence type="ECO:0000259" key="1">
    <source>
        <dbReference type="Pfam" id="PF00561"/>
    </source>
</evidence>
<name>A0A8J2V811_9FLAO</name>